<gene>
    <name evidence="2" type="ORF">SAMN04489717_1037</name>
</gene>
<keyword evidence="1" id="KW-1133">Transmembrane helix</keyword>
<feature type="transmembrane region" description="Helical" evidence="1">
    <location>
        <begin position="33"/>
        <end position="51"/>
    </location>
</feature>
<evidence type="ECO:0000256" key="1">
    <source>
        <dbReference type="SAM" id="Phobius"/>
    </source>
</evidence>
<keyword evidence="1" id="KW-0812">Transmembrane</keyword>
<organism evidence="2 3">
    <name type="scientific">Actinopolymorpha singaporensis</name>
    <dbReference type="NCBI Taxonomy" id="117157"/>
    <lineage>
        <taxon>Bacteria</taxon>
        <taxon>Bacillati</taxon>
        <taxon>Actinomycetota</taxon>
        <taxon>Actinomycetes</taxon>
        <taxon>Propionibacteriales</taxon>
        <taxon>Actinopolymorphaceae</taxon>
        <taxon>Actinopolymorpha</taxon>
    </lineage>
</organism>
<accession>A0A1H1N0G1</accession>
<dbReference type="Proteomes" id="UP000198983">
    <property type="component" value="Chromosome I"/>
</dbReference>
<dbReference type="AlphaFoldDB" id="A0A1H1N0G1"/>
<evidence type="ECO:0000313" key="3">
    <source>
        <dbReference type="Proteomes" id="UP000198983"/>
    </source>
</evidence>
<protein>
    <submittedName>
        <fullName evidence="2">Uncharacterized protein</fullName>
    </submittedName>
</protein>
<proteinExistence type="predicted"/>
<dbReference type="STRING" id="117157.SAMN04489717_1037"/>
<dbReference type="RefSeq" id="WP_092651019.1">
    <property type="nucleotide sequence ID" value="NZ_LT629732.1"/>
</dbReference>
<keyword evidence="3" id="KW-1185">Reference proteome</keyword>
<name>A0A1H1N0G1_9ACTN</name>
<sequence length="72" mass="6820">MRIAAGTSAIYAGQAVAGVVGTLALVHGPGVPALVAAAAVALGLVAVFVSTRQFAAAAPRSAEPAATAARHG</sequence>
<keyword evidence="1" id="KW-0472">Membrane</keyword>
<reference evidence="2 3" key="1">
    <citation type="submission" date="2016-10" db="EMBL/GenBank/DDBJ databases">
        <authorList>
            <person name="de Groot N.N."/>
        </authorList>
    </citation>
    <scope>NUCLEOTIDE SEQUENCE [LARGE SCALE GENOMIC DNA]</scope>
    <source>
        <strain evidence="2 3">DSM 22024</strain>
    </source>
</reference>
<evidence type="ECO:0000313" key="2">
    <source>
        <dbReference type="EMBL" id="SDR92185.1"/>
    </source>
</evidence>
<dbReference type="EMBL" id="LT629732">
    <property type="protein sequence ID" value="SDR92185.1"/>
    <property type="molecule type" value="Genomic_DNA"/>
</dbReference>